<keyword evidence="3" id="KW-0326">Glycosidase</keyword>
<protein>
    <submittedName>
        <fullName evidence="6">Glycogen debranching protein GlgX</fullName>
    </submittedName>
</protein>
<proteinExistence type="inferred from homology"/>
<evidence type="ECO:0000256" key="2">
    <source>
        <dbReference type="ARBA" id="ARBA00022801"/>
    </source>
</evidence>
<dbReference type="InterPro" id="IPR014756">
    <property type="entry name" value="Ig_E-set"/>
</dbReference>
<name>A0A939DJ98_9GAMM</name>
<dbReference type="Gene3D" id="2.60.40.1180">
    <property type="entry name" value="Golgi alpha-mannosidase II"/>
    <property type="match status" value="1"/>
</dbReference>
<dbReference type="InterPro" id="IPR044505">
    <property type="entry name" value="GlgX_Isoamylase_N_E_set"/>
</dbReference>
<evidence type="ECO:0000256" key="1">
    <source>
        <dbReference type="ARBA" id="ARBA00008061"/>
    </source>
</evidence>
<feature type="compositionally biased region" description="Basic and acidic residues" evidence="4">
    <location>
        <begin position="468"/>
        <end position="479"/>
    </location>
</feature>
<dbReference type="InterPro" id="IPR006047">
    <property type="entry name" value="GH13_cat_dom"/>
</dbReference>
<dbReference type="SUPFAM" id="SSF51445">
    <property type="entry name" value="(Trans)glycosidases"/>
    <property type="match status" value="1"/>
</dbReference>
<keyword evidence="7" id="KW-1185">Reference proteome</keyword>
<dbReference type="GO" id="GO:0005980">
    <property type="term" value="P:glycogen catabolic process"/>
    <property type="evidence" value="ECO:0007669"/>
    <property type="project" value="InterPro"/>
</dbReference>
<dbReference type="EMBL" id="JAFKCZ010000016">
    <property type="protein sequence ID" value="MBN7798547.1"/>
    <property type="molecule type" value="Genomic_DNA"/>
</dbReference>
<dbReference type="InterPro" id="IPR013783">
    <property type="entry name" value="Ig-like_fold"/>
</dbReference>
<dbReference type="CDD" id="cd02856">
    <property type="entry name" value="E_set_GDE_Isoamylase_N"/>
    <property type="match status" value="1"/>
</dbReference>
<dbReference type="NCBIfam" id="TIGR02100">
    <property type="entry name" value="glgX_debranch"/>
    <property type="match status" value="1"/>
</dbReference>
<feature type="domain" description="Glycosyl hydrolase family 13 catalytic" evidence="5">
    <location>
        <begin position="163"/>
        <end position="570"/>
    </location>
</feature>
<evidence type="ECO:0000313" key="7">
    <source>
        <dbReference type="Proteomes" id="UP000664303"/>
    </source>
</evidence>
<dbReference type="SUPFAM" id="SSF51011">
    <property type="entry name" value="Glycosyl hydrolase domain"/>
    <property type="match status" value="1"/>
</dbReference>
<dbReference type="GO" id="GO:0004135">
    <property type="term" value="F:amylo-alpha-1,6-glucosidase activity"/>
    <property type="evidence" value="ECO:0007669"/>
    <property type="project" value="InterPro"/>
</dbReference>
<organism evidence="6 7">
    <name type="scientific">Parahaliea mediterranea</name>
    <dbReference type="NCBI Taxonomy" id="651086"/>
    <lineage>
        <taxon>Bacteria</taxon>
        <taxon>Pseudomonadati</taxon>
        <taxon>Pseudomonadota</taxon>
        <taxon>Gammaproteobacteria</taxon>
        <taxon>Cellvibrionales</taxon>
        <taxon>Halieaceae</taxon>
        <taxon>Parahaliea</taxon>
    </lineage>
</organism>
<gene>
    <name evidence="6" type="primary">glgX</name>
    <name evidence="6" type="ORF">JYP50_18235</name>
</gene>
<dbReference type="Pfam" id="PF00128">
    <property type="entry name" value="Alpha-amylase"/>
    <property type="match status" value="1"/>
</dbReference>
<feature type="region of interest" description="Disordered" evidence="4">
    <location>
        <begin position="468"/>
        <end position="493"/>
    </location>
</feature>
<dbReference type="Gene3D" id="3.20.20.80">
    <property type="entry name" value="Glycosidases"/>
    <property type="match status" value="1"/>
</dbReference>
<keyword evidence="2" id="KW-0378">Hydrolase</keyword>
<dbReference type="InterPro" id="IPR017853">
    <property type="entry name" value="GH"/>
</dbReference>
<dbReference type="SUPFAM" id="SSF81296">
    <property type="entry name" value="E set domains"/>
    <property type="match status" value="1"/>
</dbReference>
<accession>A0A939DJ98</accession>
<dbReference type="CDD" id="cd11326">
    <property type="entry name" value="AmyAc_Glg_debranch"/>
    <property type="match status" value="1"/>
</dbReference>
<evidence type="ECO:0000256" key="4">
    <source>
        <dbReference type="SAM" id="MobiDB-lite"/>
    </source>
</evidence>
<sequence>MKITAGNATALGATHDGAGTNFALFSAHAEAVELCVYAPDGREELARLPLPERTHDIWHGYVEDLGEGYCYGYRVHGPYEPRAGHRFNPHKLLLDPYARALRGQYRWHDANFGFQHDHPDQDLGFDTRDNADHVPRAVIQAAFERRDRAPLPVVPWHKTVIYEAHVRGFTRQNPEVPAALRGTFGGLAQPAVIDYLKALGVTSVELLPVHAFIDEHALHLRGLRNYWGYNTLAFFAPHPAYLGGAGPEAFRDMVARFHDAGLEVILDVVYNHSCEGNHLGPTLSLRGIDNLSYYQLLPGDRRFYVNDTGCGNTLNIAHPRVMQLVTDSLRYWAGTMGVDGFRFDLATVLGRREQGFDNGAAFFQVLAQDPLLSTRKLIAEPWDVGPGGYQLGHFPAGWSEWNDRYRDTIRRFWRGEPGQLPELARRLHGSGDIFEHAGRRPSASINFVTSHDGFTLRDLVSYAHRHNEANGENNEDGHSENLSANQGVEGPSADPAIEARRWRMQRNFLATLCVSQGVPMLLAGDELGRSQQGNNNAYCQDNRLNWVDWPGLDGEARALIAFTRRLLALRHQFPVLQPSVYRHQPNDPTDDSIQWLNSEGRPMRDRHWHEPDKRVLGYLLTESADAGHPGSRFLLVLFNVDERARRFVLPAVPVGHWWLYADTAAPAALATASPIPCGDHIHLEPVSVQILTAGLAPTLVSGNDERVTPL</sequence>
<dbReference type="Gene3D" id="2.60.40.10">
    <property type="entry name" value="Immunoglobulins"/>
    <property type="match status" value="1"/>
</dbReference>
<comment type="caution">
    <text evidence="6">The sequence shown here is derived from an EMBL/GenBank/DDBJ whole genome shotgun (WGS) entry which is preliminary data.</text>
</comment>
<dbReference type="RefSeq" id="WP_206561996.1">
    <property type="nucleotide sequence ID" value="NZ_JAFKCZ010000016.1"/>
</dbReference>
<dbReference type="InterPro" id="IPR004193">
    <property type="entry name" value="Glyco_hydro_13_N"/>
</dbReference>
<dbReference type="AlphaFoldDB" id="A0A939DJ98"/>
<dbReference type="Pfam" id="PF02922">
    <property type="entry name" value="CBM_48"/>
    <property type="match status" value="1"/>
</dbReference>
<dbReference type="Proteomes" id="UP000664303">
    <property type="component" value="Unassembled WGS sequence"/>
</dbReference>
<dbReference type="PANTHER" id="PTHR43002">
    <property type="entry name" value="GLYCOGEN DEBRANCHING ENZYME"/>
    <property type="match status" value="1"/>
</dbReference>
<evidence type="ECO:0000259" key="5">
    <source>
        <dbReference type="SMART" id="SM00642"/>
    </source>
</evidence>
<evidence type="ECO:0000313" key="6">
    <source>
        <dbReference type="EMBL" id="MBN7798547.1"/>
    </source>
</evidence>
<reference evidence="6" key="1">
    <citation type="submission" date="2021-02" db="EMBL/GenBank/DDBJ databases">
        <title>PHA producing bacteria isolated from coastal sediment in Guangdong, Shenzhen.</title>
        <authorList>
            <person name="Zheng W."/>
            <person name="Yu S."/>
            <person name="Huang Y."/>
        </authorList>
    </citation>
    <scope>NUCLEOTIDE SEQUENCE</scope>
    <source>
        <strain evidence="6">TN14-10</strain>
    </source>
</reference>
<dbReference type="InterPro" id="IPR011837">
    <property type="entry name" value="Glycogen_debranch_GlgX"/>
</dbReference>
<dbReference type="SMART" id="SM00642">
    <property type="entry name" value="Aamy"/>
    <property type="match status" value="1"/>
</dbReference>
<dbReference type="InterPro" id="IPR013780">
    <property type="entry name" value="Glyco_hydro_b"/>
</dbReference>
<comment type="similarity">
    <text evidence="1">Belongs to the glycosyl hydrolase 13 family.</text>
</comment>
<evidence type="ECO:0000256" key="3">
    <source>
        <dbReference type="ARBA" id="ARBA00023295"/>
    </source>
</evidence>